<organism evidence="4 5">
    <name type="scientific">Amycolatopsis vastitatis</name>
    <dbReference type="NCBI Taxonomy" id="1905142"/>
    <lineage>
        <taxon>Bacteria</taxon>
        <taxon>Bacillati</taxon>
        <taxon>Actinomycetota</taxon>
        <taxon>Actinomycetes</taxon>
        <taxon>Pseudonocardiales</taxon>
        <taxon>Pseudonocardiaceae</taxon>
        <taxon>Amycolatopsis</taxon>
    </lineage>
</organism>
<dbReference type="InterPro" id="IPR017768">
    <property type="entry name" value="AcpA"/>
</dbReference>
<proteinExistence type="predicted"/>
<dbReference type="Gene3D" id="3.40.720.10">
    <property type="entry name" value="Alkaline Phosphatase, subunit A"/>
    <property type="match status" value="2"/>
</dbReference>
<protein>
    <submittedName>
        <fullName evidence="4">Phosphoesterase</fullName>
    </submittedName>
</protein>
<dbReference type="PANTHER" id="PTHR31956">
    <property type="entry name" value="NON-SPECIFIC PHOSPHOLIPASE C4-RELATED"/>
    <property type="match status" value="1"/>
</dbReference>
<dbReference type="AlphaFoldDB" id="A0A229SW83"/>
<comment type="caution">
    <text evidence="4">The sequence shown here is derived from an EMBL/GenBank/DDBJ whole genome shotgun (WGS) entry which is preliminary data.</text>
</comment>
<dbReference type="CDD" id="cd16013">
    <property type="entry name" value="AcpA"/>
    <property type="match status" value="1"/>
</dbReference>
<sequence>MRSWTVLRGAVVATALPALLASAGTAVAHPDHGGHGRGIDHIVVIYEENHSFDNLFGGWEGVDGLRRARPQTQVAPDGQALPCLPQNDVNLTSPPLPVTCTGTIGTTPVSSAFANRPFEIDRYIRPADTTCPAPGVFLPNGVPKGQGLPGGCTRDLVHRFYNEQYQIHGGAMDRYVAGSDAVGLTMGHYDTRGLPIYEYLHGRHAPDYVVADHFFQGAFGGSFLNHQWLITPNTPVWPGAVRDGGADDLHSIVGPDGFPAGTPLHPATPGTADRALTQAATAGGGCAVPANVGAPPAGTVCGDYAVNTIQPPYQPYQPGTPVSRRLPPQTTPTIGDRLSAAKVDWAWYSGGWDNANGNVGGPGWTNGTTPGTCTSPRTATGAVYPNCPDATFQYHHQPFNYYADLAPGTAARAAHLRDEAEFVSAAKTGHLKPVSFVKPVGEENEHPGYASEDAGSRHLVDLIKAVENGPDAEHTLIVVTYDEFGGQWDHVAPPAGRHAVADQWGPGTRIPALLISPQLRRPFGVDHTSHDTTSIMATIEHRFHLAPLGTRDARVADLLAFCG</sequence>
<keyword evidence="5" id="KW-1185">Reference proteome</keyword>
<dbReference type="Pfam" id="PF04185">
    <property type="entry name" value="Phosphoesterase"/>
    <property type="match status" value="1"/>
</dbReference>
<dbReference type="OrthoDB" id="4181857at2"/>
<dbReference type="PANTHER" id="PTHR31956:SF1">
    <property type="entry name" value="NON-SPECIFIC PHOSPHOLIPASE C1"/>
    <property type="match status" value="1"/>
</dbReference>
<keyword evidence="1" id="KW-0378">Hydrolase</keyword>
<evidence type="ECO:0000256" key="1">
    <source>
        <dbReference type="ARBA" id="ARBA00022801"/>
    </source>
</evidence>
<dbReference type="NCBIfam" id="TIGR03397">
    <property type="entry name" value="acid_phos_Burk"/>
    <property type="match status" value="1"/>
</dbReference>
<evidence type="ECO:0000313" key="5">
    <source>
        <dbReference type="Proteomes" id="UP000215199"/>
    </source>
</evidence>
<evidence type="ECO:0000256" key="2">
    <source>
        <dbReference type="ARBA" id="ARBA00023026"/>
    </source>
</evidence>
<dbReference type="RefSeq" id="WP_093951192.1">
    <property type="nucleotide sequence ID" value="NZ_NMUL01000036.1"/>
</dbReference>
<keyword evidence="2" id="KW-0843">Virulence</keyword>
<dbReference type="Proteomes" id="UP000215199">
    <property type="component" value="Unassembled WGS sequence"/>
</dbReference>
<dbReference type="SUPFAM" id="SSF53649">
    <property type="entry name" value="Alkaline phosphatase-like"/>
    <property type="match status" value="1"/>
</dbReference>
<keyword evidence="3" id="KW-0732">Signal</keyword>
<evidence type="ECO:0000313" key="4">
    <source>
        <dbReference type="EMBL" id="OXM63216.1"/>
    </source>
</evidence>
<dbReference type="GO" id="GO:0003993">
    <property type="term" value="F:acid phosphatase activity"/>
    <property type="evidence" value="ECO:0007669"/>
    <property type="project" value="InterPro"/>
</dbReference>
<gene>
    <name evidence="4" type="ORF">CF165_31295</name>
</gene>
<accession>A0A229SW83</accession>
<name>A0A229SW83_9PSEU</name>
<dbReference type="InterPro" id="IPR017850">
    <property type="entry name" value="Alkaline_phosphatase_core_sf"/>
</dbReference>
<feature type="signal peptide" evidence="3">
    <location>
        <begin position="1"/>
        <end position="28"/>
    </location>
</feature>
<feature type="chain" id="PRO_5012014167" evidence="3">
    <location>
        <begin position="29"/>
        <end position="563"/>
    </location>
</feature>
<evidence type="ECO:0000256" key="3">
    <source>
        <dbReference type="SAM" id="SignalP"/>
    </source>
</evidence>
<dbReference type="InterPro" id="IPR007312">
    <property type="entry name" value="Phosphoesterase"/>
</dbReference>
<reference evidence="5" key="1">
    <citation type="submission" date="2017-07" db="EMBL/GenBank/DDBJ databases">
        <title>Comparative genome mining reveals phylogenetic distribution patterns of secondary metabolites in Amycolatopsis.</title>
        <authorList>
            <person name="Adamek M."/>
            <person name="Alanjary M."/>
            <person name="Sales-Ortells H."/>
            <person name="Goodfellow M."/>
            <person name="Bull A.T."/>
            <person name="Kalinowski J."/>
            <person name="Ziemert N."/>
        </authorList>
    </citation>
    <scope>NUCLEOTIDE SEQUENCE [LARGE SCALE GENOMIC DNA]</scope>
    <source>
        <strain evidence="5">H5</strain>
    </source>
</reference>
<dbReference type="EMBL" id="NMUL01000036">
    <property type="protein sequence ID" value="OXM63216.1"/>
    <property type="molecule type" value="Genomic_DNA"/>
</dbReference>